<accession>A0A1Y1UAT5</accession>
<evidence type="ECO:0000313" key="3">
    <source>
        <dbReference type="Proteomes" id="UP000193218"/>
    </source>
</evidence>
<reference evidence="2 3" key="1">
    <citation type="submission" date="2017-03" db="EMBL/GenBank/DDBJ databases">
        <title>Widespread Adenine N6-methylation of Active Genes in Fungi.</title>
        <authorList>
            <consortium name="DOE Joint Genome Institute"/>
            <person name="Mondo S.J."/>
            <person name="Dannebaum R.O."/>
            <person name="Kuo R.C."/>
            <person name="Louie K.B."/>
            <person name="Bewick A.J."/>
            <person name="Labutti K."/>
            <person name="Haridas S."/>
            <person name="Kuo A."/>
            <person name="Salamov A."/>
            <person name="Ahrendt S.R."/>
            <person name="Lau R."/>
            <person name="Bowen B.P."/>
            <person name="Lipzen A."/>
            <person name="Sullivan W."/>
            <person name="Andreopoulos W.B."/>
            <person name="Clum A."/>
            <person name="Lindquist E."/>
            <person name="Daum C."/>
            <person name="Northen T.R."/>
            <person name="Ramamoorthy G."/>
            <person name="Schmitz R.J."/>
            <person name="Gryganskyi A."/>
            <person name="Culley D."/>
            <person name="Magnuson J."/>
            <person name="James T.Y."/>
            <person name="O'Malley M.A."/>
            <person name="Stajich J.E."/>
            <person name="Spatafora J.W."/>
            <person name="Visel A."/>
            <person name="Grigoriev I.V."/>
        </authorList>
    </citation>
    <scope>NUCLEOTIDE SEQUENCE [LARGE SCALE GENOMIC DNA]</scope>
    <source>
        <strain evidence="2 3">NRRL Y-17943</strain>
    </source>
</reference>
<dbReference type="PANTHER" id="PTHR43792:SF16">
    <property type="entry name" value="N-ACETYLTRANSFERASE DOMAIN-CONTAINING PROTEIN"/>
    <property type="match status" value="1"/>
</dbReference>
<name>A0A1Y1UAT5_9TREE</name>
<evidence type="ECO:0000313" key="2">
    <source>
        <dbReference type="EMBL" id="ORX35143.1"/>
    </source>
</evidence>
<dbReference type="Gene3D" id="3.40.630.30">
    <property type="match status" value="1"/>
</dbReference>
<dbReference type="SUPFAM" id="SSF55729">
    <property type="entry name" value="Acyl-CoA N-acyltransferases (Nat)"/>
    <property type="match status" value="1"/>
</dbReference>
<dbReference type="InterPro" id="IPR000182">
    <property type="entry name" value="GNAT_dom"/>
</dbReference>
<dbReference type="AlphaFoldDB" id="A0A1Y1UAT5"/>
<dbReference type="OrthoDB" id="630895at2759"/>
<evidence type="ECO:0000259" key="1">
    <source>
        <dbReference type="Pfam" id="PF13302"/>
    </source>
</evidence>
<feature type="domain" description="N-acetyltransferase" evidence="1">
    <location>
        <begin position="179"/>
        <end position="235"/>
    </location>
</feature>
<dbReference type="STRING" id="4999.A0A1Y1UAT5"/>
<gene>
    <name evidence="2" type="ORF">BD324DRAFT_634040</name>
</gene>
<organism evidence="2 3">
    <name type="scientific">Kockovaella imperatae</name>
    <dbReference type="NCBI Taxonomy" id="4999"/>
    <lineage>
        <taxon>Eukaryota</taxon>
        <taxon>Fungi</taxon>
        <taxon>Dikarya</taxon>
        <taxon>Basidiomycota</taxon>
        <taxon>Agaricomycotina</taxon>
        <taxon>Tremellomycetes</taxon>
        <taxon>Tremellales</taxon>
        <taxon>Cuniculitremaceae</taxon>
        <taxon>Kockovaella</taxon>
    </lineage>
</organism>
<dbReference type="GeneID" id="33558504"/>
<dbReference type="GO" id="GO:0016747">
    <property type="term" value="F:acyltransferase activity, transferring groups other than amino-acyl groups"/>
    <property type="evidence" value="ECO:0007669"/>
    <property type="project" value="InterPro"/>
</dbReference>
<proteinExistence type="predicted"/>
<dbReference type="Pfam" id="PF13302">
    <property type="entry name" value="Acetyltransf_3"/>
    <property type="match status" value="1"/>
</dbReference>
<dbReference type="RefSeq" id="XP_021869359.1">
    <property type="nucleotide sequence ID" value="XM_022016695.1"/>
</dbReference>
<dbReference type="PANTHER" id="PTHR43792">
    <property type="entry name" value="GNAT FAMILY, PUTATIVE (AFU_ORTHOLOGUE AFUA_3G00765)-RELATED-RELATED"/>
    <property type="match status" value="1"/>
</dbReference>
<dbReference type="Proteomes" id="UP000193218">
    <property type="component" value="Unassembled WGS sequence"/>
</dbReference>
<dbReference type="InterPro" id="IPR016181">
    <property type="entry name" value="Acyl_CoA_acyltransferase"/>
</dbReference>
<dbReference type="EMBL" id="NBSH01000012">
    <property type="protein sequence ID" value="ORX35143.1"/>
    <property type="molecule type" value="Genomic_DNA"/>
</dbReference>
<sequence length="268" mass="30247">MSSSSSARAHVQWDEERSEPYMIIPAVPSIRFTPLRSTDGQNFVDLYNDPEGGQYAFRRPYPYDLECSQWFMDNFHADLDMICASLKSHLEHGTRPPATTFPLAMMRYVPTCSSVNGSTATDSSYSKLDRPDVDQAVEDRLSEMNLSPDTFLGSFTSFPNTNDIANSIGETSKSASRTHMVAYDLMPFMRGKGVGTRALDAVLEGWNDWVGVEETIAHIQESNVASRTMIRRCGFDEVDSEIWQWPLEKGGGERRVFKYVRGRPKDVK</sequence>
<dbReference type="InterPro" id="IPR051531">
    <property type="entry name" value="N-acetyltransferase"/>
</dbReference>
<comment type="caution">
    <text evidence="2">The sequence shown here is derived from an EMBL/GenBank/DDBJ whole genome shotgun (WGS) entry which is preliminary data.</text>
</comment>
<dbReference type="InParanoid" id="A0A1Y1UAT5"/>
<protein>
    <recommendedName>
        <fullName evidence="1">N-acetyltransferase domain-containing protein</fullName>
    </recommendedName>
</protein>
<keyword evidence="3" id="KW-1185">Reference proteome</keyword>